<dbReference type="OrthoDB" id="2356263at2"/>
<dbReference type="Proteomes" id="UP000318801">
    <property type="component" value="Unassembled WGS sequence"/>
</dbReference>
<accession>A0A506UEG4</accession>
<dbReference type="Pfam" id="PF17938">
    <property type="entry name" value="TetR_C_29"/>
    <property type="match status" value="1"/>
</dbReference>
<dbReference type="SUPFAM" id="SSF48498">
    <property type="entry name" value="Tetracyclin repressor-like, C-terminal domain"/>
    <property type="match status" value="1"/>
</dbReference>
<dbReference type="GO" id="GO:0003677">
    <property type="term" value="F:DNA binding"/>
    <property type="evidence" value="ECO:0007669"/>
    <property type="project" value="UniProtKB-UniRule"/>
</dbReference>
<dbReference type="PANTHER" id="PTHR30328:SF54">
    <property type="entry name" value="HTH-TYPE TRANSCRIPTIONAL REPRESSOR SCO4008"/>
    <property type="match status" value="1"/>
</dbReference>
<keyword evidence="5" id="KW-1185">Reference proteome</keyword>
<dbReference type="InterPro" id="IPR041474">
    <property type="entry name" value="NicS_C"/>
</dbReference>
<sequence length="234" mass="26580">MINFSVEEALAKPLNENDKSRQGWKQNPEAVKRDIIRVAMTEFAQNGLSGARVDRIAASMKTSKRMIYYYFGDKEGLYAQVLEYAYAKVREGEKKLSLDDLPPLEAIAKLVGFTFDHHRNNPDFLRMVMIENIHHADYLRRSEIIPKMNSAAVERLEKLIARGEADGVFRSGLDPLRLHWQISAFSVFNVANADTFGANFGSALFTAKGQAALRREVIETILAYVRKPREEETP</sequence>
<dbReference type="AlphaFoldDB" id="A0A506UEG4"/>
<feature type="domain" description="HTH tetR-type" evidence="3">
    <location>
        <begin position="29"/>
        <end position="89"/>
    </location>
</feature>
<evidence type="ECO:0000256" key="1">
    <source>
        <dbReference type="ARBA" id="ARBA00023125"/>
    </source>
</evidence>
<dbReference type="Pfam" id="PF00440">
    <property type="entry name" value="TetR_N"/>
    <property type="match status" value="1"/>
</dbReference>
<dbReference type="SUPFAM" id="SSF46689">
    <property type="entry name" value="Homeodomain-like"/>
    <property type="match status" value="1"/>
</dbReference>
<dbReference type="InterPro" id="IPR009057">
    <property type="entry name" value="Homeodomain-like_sf"/>
</dbReference>
<dbReference type="Gene3D" id="1.10.357.10">
    <property type="entry name" value="Tetracycline Repressor, domain 2"/>
    <property type="match status" value="1"/>
</dbReference>
<evidence type="ECO:0000313" key="4">
    <source>
        <dbReference type="EMBL" id="TPW31541.1"/>
    </source>
</evidence>
<reference evidence="4 5" key="1">
    <citation type="submission" date="2019-06" db="EMBL/GenBank/DDBJ databases">
        <authorList>
            <person name="Li M."/>
        </authorList>
    </citation>
    <scope>NUCLEOTIDE SEQUENCE [LARGE SCALE GENOMIC DNA]</scope>
    <source>
        <strain evidence="4 5">BGMRC2036</strain>
    </source>
</reference>
<protein>
    <submittedName>
        <fullName evidence="4">TetR/AcrR family transcriptional regulator</fullName>
    </submittedName>
</protein>
<evidence type="ECO:0000313" key="5">
    <source>
        <dbReference type="Proteomes" id="UP000318801"/>
    </source>
</evidence>
<gene>
    <name evidence="4" type="ORF">FJU08_07230</name>
</gene>
<dbReference type="InterPro" id="IPR036271">
    <property type="entry name" value="Tet_transcr_reg_TetR-rel_C_sf"/>
</dbReference>
<dbReference type="PROSITE" id="PS50977">
    <property type="entry name" value="HTH_TETR_2"/>
    <property type="match status" value="1"/>
</dbReference>
<evidence type="ECO:0000259" key="3">
    <source>
        <dbReference type="PROSITE" id="PS50977"/>
    </source>
</evidence>
<dbReference type="InterPro" id="IPR001647">
    <property type="entry name" value="HTH_TetR"/>
</dbReference>
<dbReference type="PRINTS" id="PR00455">
    <property type="entry name" value="HTHTETR"/>
</dbReference>
<organism evidence="4 5">
    <name type="scientific">Martelella alba</name>
    <dbReference type="NCBI Taxonomy" id="2590451"/>
    <lineage>
        <taxon>Bacteria</taxon>
        <taxon>Pseudomonadati</taxon>
        <taxon>Pseudomonadota</taxon>
        <taxon>Alphaproteobacteria</taxon>
        <taxon>Hyphomicrobiales</taxon>
        <taxon>Aurantimonadaceae</taxon>
        <taxon>Martelella</taxon>
    </lineage>
</organism>
<dbReference type="InterPro" id="IPR050109">
    <property type="entry name" value="HTH-type_TetR-like_transc_reg"/>
</dbReference>
<name>A0A506UEG4_9HYPH</name>
<dbReference type="PANTHER" id="PTHR30328">
    <property type="entry name" value="TRANSCRIPTIONAL REPRESSOR"/>
    <property type="match status" value="1"/>
</dbReference>
<proteinExistence type="predicted"/>
<feature type="DNA-binding region" description="H-T-H motif" evidence="2">
    <location>
        <begin position="52"/>
        <end position="71"/>
    </location>
</feature>
<dbReference type="EMBL" id="VHLG01000003">
    <property type="protein sequence ID" value="TPW31541.1"/>
    <property type="molecule type" value="Genomic_DNA"/>
</dbReference>
<comment type="caution">
    <text evidence="4">The sequence shown here is derived from an EMBL/GenBank/DDBJ whole genome shotgun (WGS) entry which is preliminary data.</text>
</comment>
<keyword evidence="1 2" id="KW-0238">DNA-binding</keyword>
<evidence type="ECO:0000256" key="2">
    <source>
        <dbReference type="PROSITE-ProRule" id="PRU00335"/>
    </source>
</evidence>